<dbReference type="Proteomes" id="UP000327493">
    <property type="component" value="Chromosome 9"/>
</dbReference>
<name>A0A5J5D4D0_9PERO</name>
<proteinExistence type="predicted"/>
<feature type="non-terminal residue" evidence="1">
    <location>
        <position position="186"/>
    </location>
</feature>
<organism evidence="1 2">
    <name type="scientific">Etheostoma spectabile</name>
    <name type="common">orangethroat darter</name>
    <dbReference type="NCBI Taxonomy" id="54343"/>
    <lineage>
        <taxon>Eukaryota</taxon>
        <taxon>Metazoa</taxon>
        <taxon>Chordata</taxon>
        <taxon>Craniata</taxon>
        <taxon>Vertebrata</taxon>
        <taxon>Euteleostomi</taxon>
        <taxon>Actinopterygii</taxon>
        <taxon>Neopterygii</taxon>
        <taxon>Teleostei</taxon>
        <taxon>Neoteleostei</taxon>
        <taxon>Acanthomorphata</taxon>
        <taxon>Eupercaria</taxon>
        <taxon>Perciformes</taxon>
        <taxon>Percoidei</taxon>
        <taxon>Percidae</taxon>
        <taxon>Etheostomatinae</taxon>
        <taxon>Etheostoma</taxon>
    </lineage>
</organism>
<dbReference type="PANTHER" id="PTHR45913">
    <property type="entry name" value="EPM2A-INTERACTING PROTEIN 1"/>
    <property type="match status" value="1"/>
</dbReference>
<keyword evidence="2" id="KW-1185">Reference proteome</keyword>
<gene>
    <name evidence="1" type="ORF">FQN60_012917</name>
</gene>
<accession>A0A5J5D4D0</accession>
<reference evidence="1 2" key="1">
    <citation type="submission" date="2019-08" db="EMBL/GenBank/DDBJ databases">
        <title>A chromosome-level genome assembly, high-density linkage maps, and genome scans reveal the genomic architecture of hybrid incompatibilities underlying speciation via character displacement in darters (Percidae: Etheostominae).</title>
        <authorList>
            <person name="Moran R.L."/>
            <person name="Catchen J.M."/>
            <person name="Fuller R.C."/>
        </authorList>
    </citation>
    <scope>NUCLEOTIDE SEQUENCE [LARGE SCALE GENOMIC DNA]</scope>
    <source>
        <strain evidence="1">EspeVRDwgs_2016</strain>
        <tissue evidence="1">Muscle</tissue>
    </source>
</reference>
<dbReference type="AlphaFoldDB" id="A0A5J5D4D0"/>
<dbReference type="PANTHER" id="PTHR45913:SF21">
    <property type="entry name" value="DUF4371 DOMAIN-CONTAINING PROTEIN"/>
    <property type="match status" value="1"/>
</dbReference>
<protein>
    <submittedName>
        <fullName evidence="1">Uncharacterized protein</fullName>
    </submittedName>
</protein>
<sequence length="186" mass="21308">MKEDNPQLISYHCIIHQLVLCSTLSDKYAEVMNIMIRILNFLRASSSHQHRMLREFLREGKIAPLLAQLNSQKATTFSLFLENDKKMDIVAFLVDIPSHLNELNLKLQGKDNSVCDLMTAVCSFQMKLALFREDLQGDCAHFPTVKKQPIVNFSNFDSFSLGQKLIQNPFVITDVRGFSKEVPQLF</sequence>
<evidence type="ECO:0000313" key="2">
    <source>
        <dbReference type="Proteomes" id="UP000327493"/>
    </source>
</evidence>
<evidence type="ECO:0000313" key="1">
    <source>
        <dbReference type="EMBL" id="KAA8589552.1"/>
    </source>
</evidence>
<dbReference type="EMBL" id="VOFY01000009">
    <property type="protein sequence ID" value="KAA8589552.1"/>
    <property type="molecule type" value="Genomic_DNA"/>
</dbReference>
<comment type="caution">
    <text evidence="1">The sequence shown here is derived from an EMBL/GenBank/DDBJ whole genome shotgun (WGS) entry which is preliminary data.</text>
</comment>